<dbReference type="GO" id="GO:0022841">
    <property type="term" value="F:potassium ion leak channel activity"/>
    <property type="evidence" value="ECO:0007669"/>
    <property type="project" value="TreeGrafter"/>
</dbReference>
<dbReference type="InterPro" id="IPR003280">
    <property type="entry name" value="2pore_dom_K_chnl"/>
</dbReference>
<sequence length="371" mass="42942">MKSPHTWHRSHNAASLVREVKAHLTPEKTIETAKDFLHKLNDPNHHSNMSEEQKTKAEFYISNLCEQILVKQFALEKDEEMWREHSERRRRSKLDNFGSQVIPTYGSEYDSESEECAFKVENSDVTVPIDKIYYKTLPWFLAPIPHIFFCITMMAGVYGGAFMFLAIEPSLGEMPFIRLVLNCFDSGSRMGWGQLPPTSPLGRVVMTVYSFVIVSLVNGFIATVGNIMANTYCVHWPVWKAKWKGIKNIKVRDLGEEMSLKVAFSITVLMVLLAYYLWCYKFDNMGVVDVTYFSVMTMMAAAFGDVRTLPKTHTELFVIMIYFTVGIALWGGIFVLLTGYITDTFVKKCQTFLRWTVRRYYMLRYRKNENN</sequence>
<dbReference type="GO" id="GO:0005886">
    <property type="term" value="C:plasma membrane"/>
    <property type="evidence" value="ECO:0007669"/>
    <property type="project" value="TreeGrafter"/>
</dbReference>
<evidence type="ECO:0000256" key="2">
    <source>
        <dbReference type="ARBA" id="ARBA00022692"/>
    </source>
</evidence>
<dbReference type="GO" id="GO:0015271">
    <property type="term" value="F:outward rectifier potassium channel activity"/>
    <property type="evidence" value="ECO:0007669"/>
    <property type="project" value="TreeGrafter"/>
</dbReference>
<feature type="transmembrane region" description="Helical" evidence="5">
    <location>
        <begin position="316"/>
        <end position="341"/>
    </location>
</feature>
<dbReference type="PANTHER" id="PTHR11003:SF334">
    <property type="entry name" value="FI03418P"/>
    <property type="match status" value="1"/>
</dbReference>
<feature type="transmembrane region" description="Helical" evidence="5">
    <location>
        <begin position="139"/>
        <end position="167"/>
    </location>
</feature>
<reference evidence="7" key="1">
    <citation type="submission" date="2016-11" db="UniProtKB">
        <authorList>
            <consortium name="WormBaseParasite"/>
        </authorList>
    </citation>
    <scope>IDENTIFICATION</scope>
</reference>
<feature type="transmembrane region" description="Helical" evidence="5">
    <location>
        <begin position="260"/>
        <end position="278"/>
    </location>
</feature>
<evidence type="ECO:0000313" key="6">
    <source>
        <dbReference type="Proteomes" id="UP000095284"/>
    </source>
</evidence>
<dbReference type="GO" id="GO:0030322">
    <property type="term" value="P:stabilization of membrane potential"/>
    <property type="evidence" value="ECO:0007669"/>
    <property type="project" value="TreeGrafter"/>
</dbReference>
<feature type="transmembrane region" description="Helical" evidence="5">
    <location>
        <begin position="284"/>
        <end position="304"/>
    </location>
</feature>
<dbReference type="AlphaFoldDB" id="A0A1I7RV70"/>
<dbReference type="PANTHER" id="PTHR11003">
    <property type="entry name" value="POTASSIUM CHANNEL, SUBFAMILY K"/>
    <property type="match status" value="1"/>
</dbReference>
<dbReference type="WBParaSite" id="BXY_0463100.1">
    <property type="protein sequence ID" value="BXY_0463100.1"/>
    <property type="gene ID" value="BXY_0463100"/>
</dbReference>
<protein>
    <submittedName>
        <fullName evidence="7">Ion_trans_2 domain-containing protein</fullName>
    </submittedName>
</protein>
<dbReference type="Gene3D" id="1.10.287.70">
    <property type="match status" value="1"/>
</dbReference>
<feature type="transmembrane region" description="Helical" evidence="5">
    <location>
        <begin position="208"/>
        <end position="239"/>
    </location>
</feature>
<evidence type="ECO:0000313" key="7">
    <source>
        <dbReference type="WBParaSite" id="BXY_0463100.1"/>
    </source>
</evidence>
<dbReference type="Proteomes" id="UP000095284">
    <property type="component" value="Unplaced"/>
</dbReference>
<proteinExistence type="predicted"/>
<organism evidence="6 7">
    <name type="scientific">Bursaphelenchus xylophilus</name>
    <name type="common">Pinewood nematode worm</name>
    <name type="synonym">Aphelenchoides xylophilus</name>
    <dbReference type="NCBI Taxonomy" id="6326"/>
    <lineage>
        <taxon>Eukaryota</taxon>
        <taxon>Metazoa</taxon>
        <taxon>Ecdysozoa</taxon>
        <taxon>Nematoda</taxon>
        <taxon>Chromadorea</taxon>
        <taxon>Rhabditida</taxon>
        <taxon>Tylenchina</taxon>
        <taxon>Tylenchomorpha</taxon>
        <taxon>Aphelenchoidea</taxon>
        <taxon>Aphelenchoididae</taxon>
        <taxon>Bursaphelenchus</taxon>
    </lineage>
</organism>
<dbReference type="SUPFAM" id="SSF81324">
    <property type="entry name" value="Voltage-gated potassium channels"/>
    <property type="match status" value="2"/>
</dbReference>
<keyword evidence="4 5" id="KW-0472">Membrane</keyword>
<evidence type="ECO:0000256" key="3">
    <source>
        <dbReference type="ARBA" id="ARBA00022989"/>
    </source>
</evidence>
<name>A0A1I7RV70_BURXY</name>
<comment type="subcellular location">
    <subcellularLocation>
        <location evidence="1">Membrane</location>
        <topology evidence="1">Multi-pass membrane protein</topology>
    </subcellularLocation>
</comment>
<evidence type="ECO:0000256" key="1">
    <source>
        <dbReference type="ARBA" id="ARBA00004141"/>
    </source>
</evidence>
<accession>A0A1I7RV70</accession>
<evidence type="ECO:0000256" key="4">
    <source>
        <dbReference type="ARBA" id="ARBA00023136"/>
    </source>
</evidence>
<evidence type="ECO:0000256" key="5">
    <source>
        <dbReference type="SAM" id="Phobius"/>
    </source>
</evidence>
<keyword evidence="3 5" id="KW-1133">Transmembrane helix</keyword>
<keyword evidence="2 5" id="KW-0812">Transmembrane</keyword>